<dbReference type="InterPro" id="IPR035940">
    <property type="entry name" value="CAP_sf"/>
</dbReference>
<dbReference type="EMBL" id="JARK01001413">
    <property type="protein sequence ID" value="EYC06236.1"/>
    <property type="molecule type" value="Genomic_DNA"/>
</dbReference>
<evidence type="ECO:0008006" key="4">
    <source>
        <dbReference type="Google" id="ProtNLM"/>
    </source>
</evidence>
<evidence type="ECO:0000256" key="1">
    <source>
        <dbReference type="SAM" id="MobiDB-lite"/>
    </source>
</evidence>
<dbReference type="Proteomes" id="UP000024635">
    <property type="component" value="Unassembled WGS sequence"/>
</dbReference>
<keyword evidence="3" id="KW-1185">Reference proteome</keyword>
<evidence type="ECO:0000313" key="2">
    <source>
        <dbReference type="EMBL" id="EYC06236.1"/>
    </source>
</evidence>
<sequence length="159" mass="18092">MSRLKSPARKRLDQSCAGHSNTVPSINTRFIRRLDTVANSLDLKPYTMWPQMHCSEKSIFLVGVVQEFTVSDTNKLTSGHCKSTKEDGSKQDPMDLWLSEINSTSIDLHHHPEAYVQCRENITQLRNYCNLVRYEASRIGCAEKECDGNRTVLCLTNMP</sequence>
<accession>A0A016TU03</accession>
<name>A0A016TU03_9BILA</name>
<protein>
    <recommendedName>
        <fullName evidence="4">SCP domain-containing protein</fullName>
    </recommendedName>
</protein>
<dbReference type="AlphaFoldDB" id="A0A016TU03"/>
<proteinExistence type="predicted"/>
<feature type="region of interest" description="Disordered" evidence="1">
    <location>
        <begin position="1"/>
        <end position="20"/>
    </location>
</feature>
<organism evidence="2 3">
    <name type="scientific">Ancylostoma ceylanicum</name>
    <dbReference type="NCBI Taxonomy" id="53326"/>
    <lineage>
        <taxon>Eukaryota</taxon>
        <taxon>Metazoa</taxon>
        <taxon>Ecdysozoa</taxon>
        <taxon>Nematoda</taxon>
        <taxon>Chromadorea</taxon>
        <taxon>Rhabditida</taxon>
        <taxon>Rhabditina</taxon>
        <taxon>Rhabditomorpha</taxon>
        <taxon>Strongyloidea</taxon>
        <taxon>Ancylostomatidae</taxon>
        <taxon>Ancylostomatinae</taxon>
        <taxon>Ancylostoma</taxon>
    </lineage>
</organism>
<evidence type="ECO:0000313" key="3">
    <source>
        <dbReference type="Proteomes" id="UP000024635"/>
    </source>
</evidence>
<comment type="caution">
    <text evidence="2">The sequence shown here is derived from an EMBL/GenBank/DDBJ whole genome shotgun (WGS) entry which is preliminary data.</text>
</comment>
<reference evidence="3" key="1">
    <citation type="journal article" date="2015" name="Nat. Genet.">
        <title>The genome and transcriptome of the zoonotic hookworm Ancylostoma ceylanicum identify infection-specific gene families.</title>
        <authorList>
            <person name="Schwarz E.M."/>
            <person name="Hu Y."/>
            <person name="Antoshechkin I."/>
            <person name="Miller M.M."/>
            <person name="Sternberg P.W."/>
            <person name="Aroian R.V."/>
        </authorList>
    </citation>
    <scope>NUCLEOTIDE SEQUENCE</scope>
    <source>
        <strain evidence="3">HY135</strain>
    </source>
</reference>
<dbReference type="Gene3D" id="3.40.33.10">
    <property type="entry name" value="CAP"/>
    <property type="match status" value="1"/>
</dbReference>
<gene>
    <name evidence="2" type="primary">Acey_s0077.g1096</name>
    <name evidence="2" type="ORF">Y032_0077g1096</name>
</gene>